<sequence length="155" mass="16575">MRFISSTALALLSTVILSVSVHARPVPGLDDSPSQLASHHTATLHQKNSARDFSDLDLVLELIERADAAGLVKRDDEDAMELVERSPGKISAIKMGLRNSMNKFKERLLKNSAAKAAPMQHTPTAPPPAPAPQPTPAPKPYHPDSGCLNGSPARC</sequence>
<organism evidence="3 4">
    <name type="scientific">Ephemerocybe angulata</name>
    <dbReference type="NCBI Taxonomy" id="980116"/>
    <lineage>
        <taxon>Eukaryota</taxon>
        <taxon>Fungi</taxon>
        <taxon>Dikarya</taxon>
        <taxon>Basidiomycota</taxon>
        <taxon>Agaricomycotina</taxon>
        <taxon>Agaricomycetes</taxon>
        <taxon>Agaricomycetidae</taxon>
        <taxon>Agaricales</taxon>
        <taxon>Agaricineae</taxon>
        <taxon>Psathyrellaceae</taxon>
        <taxon>Ephemerocybe</taxon>
    </lineage>
</organism>
<feature type="chain" id="PRO_5034107997" evidence="2">
    <location>
        <begin position="24"/>
        <end position="155"/>
    </location>
</feature>
<evidence type="ECO:0000256" key="1">
    <source>
        <dbReference type="SAM" id="MobiDB-lite"/>
    </source>
</evidence>
<name>A0A8H6M2F8_9AGAR</name>
<feature type="compositionally biased region" description="Pro residues" evidence="1">
    <location>
        <begin position="124"/>
        <end position="140"/>
    </location>
</feature>
<evidence type="ECO:0000313" key="4">
    <source>
        <dbReference type="Proteomes" id="UP000521943"/>
    </source>
</evidence>
<proteinExistence type="predicted"/>
<dbReference type="Proteomes" id="UP000521943">
    <property type="component" value="Unassembled WGS sequence"/>
</dbReference>
<evidence type="ECO:0000313" key="3">
    <source>
        <dbReference type="EMBL" id="KAF6749811.1"/>
    </source>
</evidence>
<gene>
    <name evidence="3" type="ORF">DFP72DRAFT_911814</name>
</gene>
<dbReference type="AlphaFoldDB" id="A0A8H6M2F8"/>
<keyword evidence="4" id="KW-1185">Reference proteome</keyword>
<keyword evidence="2" id="KW-0732">Signal</keyword>
<feature type="region of interest" description="Disordered" evidence="1">
    <location>
        <begin position="109"/>
        <end position="155"/>
    </location>
</feature>
<reference evidence="3 4" key="1">
    <citation type="submission" date="2020-07" db="EMBL/GenBank/DDBJ databases">
        <title>Comparative genomics of pyrophilous fungi reveals a link between fire events and developmental genes.</title>
        <authorList>
            <consortium name="DOE Joint Genome Institute"/>
            <person name="Steindorff A.S."/>
            <person name="Carver A."/>
            <person name="Calhoun S."/>
            <person name="Stillman K."/>
            <person name="Liu H."/>
            <person name="Lipzen A."/>
            <person name="Pangilinan J."/>
            <person name="Labutti K."/>
            <person name="Bruns T.D."/>
            <person name="Grigoriev I.V."/>
        </authorList>
    </citation>
    <scope>NUCLEOTIDE SEQUENCE [LARGE SCALE GENOMIC DNA]</scope>
    <source>
        <strain evidence="3 4">CBS 144469</strain>
    </source>
</reference>
<protein>
    <submittedName>
        <fullName evidence="3">Uncharacterized protein</fullName>
    </submittedName>
</protein>
<accession>A0A8H6M2F8</accession>
<evidence type="ECO:0000256" key="2">
    <source>
        <dbReference type="SAM" id="SignalP"/>
    </source>
</evidence>
<dbReference type="OrthoDB" id="3112504at2759"/>
<comment type="caution">
    <text evidence="3">The sequence shown here is derived from an EMBL/GenBank/DDBJ whole genome shotgun (WGS) entry which is preliminary data.</text>
</comment>
<dbReference type="EMBL" id="JACGCI010000060">
    <property type="protein sequence ID" value="KAF6749811.1"/>
    <property type="molecule type" value="Genomic_DNA"/>
</dbReference>
<feature type="signal peptide" evidence="2">
    <location>
        <begin position="1"/>
        <end position="23"/>
    </location>
</feature>